<dbReference type="Gene3D" id="3.40.50.20">
    <property type="match status" value="1"/>
</dbReference>
<comment type="caution">
    <text evidence="2">The sequence shown here is derived from an EMBL/GenBank/DDBJ whole genome shotgun (WGS) entry which is preliminary data.</text>
</comment>
<protein>
    <submittedName>
        <fullName evidence="2">Carbamoyl phosphate synthase large subunit</fullName>
    </submittedName>
</protein>
<dbReference type="Pfam" id="PF15632">
    <property type="entry name" value="ATPgrasp_Ter"/>
    <property type="match status" value="1"/>
</dbReference>
<dbReference type="Proteomes" id="UP000625780">
    <property type="component" value="Unassembled WGS sequence"/>
</dbReference>
<reference evidence="3" key="1">
    <citation type="journal article" date="2019" name="Int. J. Syst. Evol. Microbiol.">
        <title>The Global Catalogue of Microorganisms (GCM) 10K type strain sequencing project: providing services to taxonomists for standard genome sequencing and annotation.</title>
        <authorList>
            <consortium name="The Broad Institute Genomics Platform"/>
            <consortium name="The Broad Institute Genome Sequencing Center for Infectious Disease"/>
            <person name="Wu L."/>
            <person name="Ma J."/>
        </authorList>
    </citation>
    <scope>NUCLEOTIDE SEQUENCE [LARGE SCALE GENOMIC DNA]</scope>
    <source>
        <strain evidence="3">CGMCC 1.12606</strain>
    </source>
</reference>
<sequence>MPTKTNILITSAGRRVTLIKAFELELKALIPGSKVFATDSNPGLSAGSMMANDFFQTPRITEKNFIPYLINLCEEHEIGLLIPTLDPELLVLSRHIQVFQQAGIHILISDQKLIEIFDSKIVTTNFFDEMGIDAPKIYTKDAYQFPLYVKPIDGSASKDNYVVKEPAFLCEHFLKDTRLAFFEYISPQDYEEYTCDLYYSREGELKCVVPRIRLEVRSGESSKGVTRKNHLIQFVKDKLSHIPGARGCLTAQFFAHKSSDTDIKGVEINARFGGGYPLSYFAGANYPKWAIQEYILNQEIEYFEDWEENLLMLRYDSELLIHEFK</sequence>
<dbReference type="Gene3D" id="3.30.1490.20">
    <property type="entry name" value="ATP-grasp fold, A domain"/>
    <property type="match status" value="1"/>
</dbReference>
<evidence type="ECO:0000313" key="2">
    <source>
        <dbReference type="EMBL" id="GGD40793.1"/>
    </source>
</evidence>
<evidence type="ECO:0000259" key="1">
    <source>
        <dbReference type="Pfam" id="PF21360"/>
    </source>
</evidence>
<dbReference type="Gene3D" id="3.30.470.20">
    <property type="entry name" value="ATP-grasp fold, B domain"/>
    <property type="match status" value="1"/>
</dbReference>
<dbReference type="InterPro" id="IPR013815">
    <property type="entry name" value="ATP_grasp_subdomain_1"/>
</dbReference>
<feature type="domain" description="PylC N-terminal" evidence="1">
    <location>
        <begin position="7"/>
        <end position="106"/>
    </location>
</feature>
<gene>
    <name evidence="2" type="ORF">GCM10011361_04900</name>
</gene>
<dbReference type="EMBL" id="BMFH01000001">
    <property type="protein sequence ID" value="GGD40793.1"/>
    <property type="molecule type" value="Genomic_DNA"/>
</dbReference>
<keyword evidence="3" id="KW-1185">Reference proteome</keyword>
<accession>A0ABQ1QQF5</accession>
<dbReference type="RefSeq" id="WP_188369117.1">
    <property type="nucleotide sequence ID" value="NZ_BMFH01000001.1"/>
</dbReference>
<dbReference type="Pfam" id="PF21360">
    <property type="entry name" value="PylC-like_N"/>
    <property type="match status" value="1"/>
</dbReference>
<evidence type="ECO:0000313" key="3">
    <source>
        <dbReference type="Proteomes" id="UP000625780"/>
    </source>
</evidence>
<proteinExistence type="predicted"/>
<dbReference type="SUPFAM" id="SSF56059">
    <property type="entry name" value="Glutathione synthetase ATP-binding domain-like"/>
    <property type="match status" value="1"/>
</dbReference>
<dbReference type="InterPro" id="IPR048764">
    <property type="entry name" value="PylC_N"/>
</dbReference>
<organism evidence="2 3">
    <name type="scientific">Muriicola marianensis</name>
    <dbReference type="NCBI Taxonomy" id="1324801"/>
    <lineage>
        <taxon>Bacteria</taxon>
        <taxon>Pseudomonadati</taxon>
        <taxon>Bacteroidota</taxon>
        <taxon>Flavobacteriia</taxon>
        <taxon>Flavobacteriales</taxon>
        <taxon>Flavobacteriaceae</taxon>
        <taxon>Muriicola</taxon>
    </lineage>
</organism>
<name>A0ABQ1QQF5_9FLAO</name>